<evidence type="ECO:0000313" key="1">
    <source>
        <dbReference type="EnsemblPlants" id="Zm00001eb144990_P001"/>
    </source>
</evidence>
<proteinExistence type="predicted"/>
<evidence type="ECO:0000313" key="2">
    <source>
        <dbReference type="Proteomes" id="UP000007305"/>
    </source>
</evidence>
<protein>
    <submittedName>
        <fullName evidence="1">Uncharacterized protein</fullName>
    </submittedName>
</protein>
<accession>A0A804N9H9</accession>
<organism evidence="1 2">
    <name type="scientific">Zea mays</name>
    <name type="common">Maize</name>
    <dbReference type="NCBI Taxonomy" id="4577"/>
    <lineage>
        <taxon>Eukaryota</taxon>
        <taxon>Viridiplantae</taxon>
        <taxon>Streptophyta</taxon>
        <taxon>Embryophyta</taxon>
        <taxon>Tracheophyta</taxon>
        <taxon>Spermatophyta</taxon>
        <taxon>Magnoliopsida</taxon>
        <taxon>Liliopsida</taxon>
        <taxon>Poales</taxon>
        <taxon>Poaceae</taxon>
        <taxon>PACMAD clade</taxon>
        <taxon>Panicoideae</taxon>
        <taxon>Andropogonodae</taxon>
        <taxon>Andropogoneae</taxon>
        <taxon>Tripsacinae</taxon>
        <taxon>Zea</taxon>
    </lineage>
</organism>
<reference evidence="2" key="1">
    <citation type="submission" date="2015-12" db="EMBL/GenBank/DDBJ databases">
        <title>Update maize B73 reference genome by single molecule sequencing technologies.</title>
        <authorList>
            <consortium name="Maize Genome Sequencing Project"/>
            <person name="Ware D."/>
        </authorList>
    </citation>
    <scope>NUCLEOTIDE SEQUENCE [LARGE SCALE GENOMIC DNA]</scope>
    <source>
        <strain evidence="2">cv. B73</strain>
    </source>
</reference>
<dbReference type="Gramene" id="Zm00001eb144990_T001">
    <property type="protein sequence ID" value="Zm00001eb144990_P001"/>
    <property type="gene ID" value="Zm00001eb144990"/>
</dbReference>
<keyword evidence="2" id="KW-1185">Reference proteome</keyword>
<dbReference type="AlphaFoldDB" id="A0A804N9H9"/>
<dbReference type="Proteomes" id="UP000007305">
    <property type="component" value="Chromosome 3"/>
</dbReference>
<dbReference type="InParanoid" id="A0A804N9H9"/>
<name>A0A804N9H9_MAIZE</name>
<dbReference type="EnsemblPlants" id="Zm00001eb144990_T001">
    <property type="protein sequence ID" value="Zm00001eb144990_P001"/>
    <property type="gene ID" value="Zm00001eb144990"/>
</dbReference>
<reference evidence="1" key="2">
    <citation type="submission" date="2019-07" db="EMBL/GenBank/DDBJ databases">
        <authorList>
            <person name="Seetharam A."/>
            <person name="Woodhouse M."/>
            <person name="Cannon E."/>
        </authorList>
    </citation>
    <scope>NUCLEOTIDE SEQUENCE [LARGE SCALE GENOMIC DNA]</scope>
    <source>
        <strain evidence="1">cv. B73</strain>
    </source>
</reference>
<reference evidence="1" key="3">
    <citation type="submission" date="2021-05" db="UniProtKB">
        <authorList>
            <consortium name="EnsemblPlants"/>
        </authorList>
    </citation>
    <scope>IDENTIFICATION</scope>
    <source>
        <strain evidence="1">cv. B73</strain>
    </source>
</reference>
<sequence>MSTTAVLRSLPSTRYPSLPTSKGRHRCQRSWDLVVFMRQQQQQLLWQRLMKLMWLLIQKISTLKQQDRVEKGIFSSYADVEKLLQALSKEEEEVVRVFLVTFCANVLLNFYVKLDPLATTCRLLVGIPERNMVSFVMLMQGYNTHADMHRA</sequence>